<sequence>MYSWYCLKDAVLQSVHRSMYLCMNICMFVCMYEVEEKMRGQSPRMFEDFVRPFQINLAEDGPWPHNDHVRYQPLDIYPAPLHRC</sequence>
<dbReference type="PhylomeDB" id="A0A068VEG6"/>
<keyword evidence="2" id="KW-1185">Reference proteome</keyword>
<dbReference type="Proteomes" id="UP000295252">
    <property type="component" value="Chromosome VI"/>
</dbReference>
<dbReference type="OrthoDB" id="1737404at2759"/>
<dbReference type="EMBL" id="HG739291">
    <property type="protein sequence ID" value="CDP18093.1"/>
    <property type="molecule type" value="Genomic_DNA"/>
</dbReference>
<evidence type="ECO:0000313" key="2">
    <source>
        <dbReference type="Proteomes" id="UP000295252"/>
    </source>
</evidence>
<dbReference type="Gramene" id="CDP18093">
    <property type="protein sequence ID" value="CDP18093"/>
    <property type="gene ID" value="GSCOC_T00008270001"/>
</dbReference>
<dbReference type="AlphaFoldDB" id="A0A068VEG6"/>
<organism evidence="1 2">
    <name type="scientific">Coffea canephora</name>
    <name type="common">Robusta coffee</name>
    <dbReference type="NCBI Taxonomy" id="49390"/>
    <lineage>
        <taxon>Eukaryota</taxon>
        <taxon>Viridiplantae</taxon>
        <taxon>Streptophyta</taxon>
        <taxon>Embryophyta</taxon>
        <taxon>Tracheophyta</taxon>
        <taxon>Spermatophyta</taxon>
        <taxon>Magnoliopsida</taxon>
        <taxon>eudicotyledons</taxon>
        <taxon>Gunneridae</taxon>
        <taxon>Pentapetalae</taxon>
        <taxon>asterids</taxon>
        <taxon>lamiids</taxon>
        <taxon>Gentianales</taxon>
        <taxon>Rubiaceae</taxon>
        <taxon>Ixoroideae</taxon>
        <taxon>Gardenieae complex</taxon>
        <taxon>Bertiereae - Coffeeae clade</taxon>
        <taxon>Coffeeae</taxon>
        <taxon>Coffea</taxon>
    </lineage>
</organism>
<accession>A0A068VEG6</accession>
<reference evidence="2" key="1">
    <citation type="journal article" date="2014" name="Science">
        <title>The coffee genome provides insight into the convergent evolution of caffeine biosynthesis.</title>
        <authorList>
            <person name="Denoeud F."/>
            <person name="Carretero-Paulet L."/>
            <person name="Dereeper A."/>
            <person name="Droc G."/>
            <person name="Guyot R."/>
            <person name="Pietrella M."/>
            <person name="Zheng C."/>
            <person name="Alberti A."/>
            <person name="Anthony F."/>
            <person name="Aprea G."/>
            <person name="Aury J.M."/>
            <person name="Bento P."/>
            <person name="Bernard M."/>
            <person name="Bocs S."/>
            <person name="Campa C."/>
            <person name="Cenci A."/>
            <person name="Combes M.C."/>
            <person name="Crouzillat D."/>
            <person name="Da Silva C."/>
            <person name="Daddiego L."/>
            <person name="De Bellis F."/>
            <person name="Dussert S."/>
            <person name="Garsmeur O."/>
            <person name="Gayraud T."/>
            <person name="Guignon V."/>
            <person name="Jahn K."/>
            <person name="Jamilloux V."/>
            <person name="Joet T."/>
            <person name="Labadie K."/>
            <person name="Lan T."/>
            <person name="Leclercq J."/>
            <person name="Lepelley M."/>
            <person name="Leroy T."/>
            <person name="Li L.T."/>
            <person name="Librado P."/>
            <person name="Lopez L."/>
            <person name="Munoz A."/>
            <person name="Noel B."/>
            <person name="Pallavicini A."/>
            <person name="Perrotta G."/>
            <person name="Poncet V."/>
            <person name="Pot D."/>
            <person name="Priyono X."/>
            <person name="Rigoreau M."/>
            <person name="Rouard M."/>
            <person name="Rozas J."/>
            <person name="Tranchant-Dubreuil C."/>
            <person name="VanBuren R."/>
            <person name="Zhang Q."/>
            <person name="Andrade A.C."/>
            <person name="Argout X."/>
            <person name="Bertrand B."/>
            <person name="de Kochko A."/>
            <person name="Graziosi G."/>
            <person name="Henry R.J."/>
            <person name="Jayarama X."/>
            <person name="Ming R."/>
            <person name="Nagai C."/>
            <person name="Rounsley S."/>
            <person name="Sankoff D."/>
            <person name="Giuliano G."/>
            <person name="Albert V.A."/>
            <person name="Wincker P."/>
            <person name="Lashermes P."/>
        </authorList>
    </citation>
    <scope>NUCLEOTIDE SEQUENCE [LARGE SCALE GENOMIC DNA]</scope>
    <source>
        <strain evidence="2">cv. DH200-94</strain>
    </source>
</reference>
<proteinExistence type="predicted"/>
<name>A0A068VEG6_COFCA</name>
<gene>
    <name evidence="1" type="ORF">GSCOC_T00008270001</name>
</gene>
<protein>
    <submittedName>
        <fullName evidence="1">Uncharacterized protein</fullName>
    </submittedName>
</protein>
<evidence type="ECO:0000313" key="1">
    <source>
        <dbReference type="EMBL" id="CDP18093.1"/>
    </source>
</evidence>
<dbReference type="InParanoid" id="A0A068VEG6"/>
<dbReference type="STRING" id="49390.A0A068VEG6"/>